<dbReference type="Gene3D" id="2.40.160.20">
    <property type="match status" value="1"/>
</dbReference>
<dbReference type="Pfam" id="PF13505">
    <property type="entry name" value="OMP_b-brl"/>
    <property type="match status" value="1"/>
</dbReference>
<protein>
    <submittedName>
        <fullName evidence="4">Outer membrane beta-barrel protein</fullName>
    </submittedName>
</protein>
<dbReference type="OrthoDB" id="9807574at2"/>
<dbReference type="EMBL" id="CP042304">
    <property type="protein sequence ID" value="QDZ12639.1"/>
    <property type="molecule type" value="Genomic_DNA"/>
</dbReference>
<evidence type="ECO:0000256" key="2">
    <source>
        <dbReference type="SAM" id="SignalP"/>
    </source>
</evidence>
<dbReference type="KEGG" id="dea:FPZ08_18925"/>
<feature type="domain" description="Outer membrane protein beta-barrel" evidence="3">
    <location>
        <begin position="27"/>
        <end position="215"/>
    </location>
</feature>
<name>A0A5B8LXW0_9HYPH</name>
<proteinExistence type="predicted"/>
<dbReference type="Proteomes" id="UP000315364">
    <property type="component" value="Chromosome"/>
</dbReference>
<dbReference type="InterPro" id="IPR027385">
    <property type="entry name" value="Beta-barrel_OMP"/>
</dbReference>
<dbReference type="InterPro" id="IPR011250">
    <property type="entry name" value="OMP/PagP_B-barrel"/>
</dbReference>
<sequence length="249" mass="24975">MLEGDVNKNFVAAVGVLSVLACGAASAQDAVPSGSVVYDAAAFDALPWYVSGKVGIALPGTIDTTSVTGFGVGPSGKSSFDAGFAGAVAVGKHISPQVRAELELGIAINAGRSFEGTYPWGAPSSGSLDGNVTTTTAMALGYYDFTQFGNFVPYLSAGLGAAHVSSNLTYTDTVGFSSGTITGSSMVPAARIGAGFQYKIADSMDLTVDYTALFGGQAAFTHNDAFGGSTTVNSSVMAHALAVGVKGSF</sequence>
<reference evidence="4 5" key="1">
    <citation type="submission" date="2019-07" db="EMBL/GenBank/DDBJ databases">
        <title>Full genome sequence of Devosia sp. Gsoil 520.</title>
        <authorList>
            <person name="Im W.-T."/>
        </authorList>
    </citation>
    <scope>NUCLEOTIDE SEQUENCE [LARGE SCALE GENOMIC DNA]</scope>
    <source>
        <strain evidence="4 5">Gsoil 520</strain>
    </source>
</reference>
<accession>A0A5B8LXW0</accession>
<organism evidence="4 5">
    <name type="scientific">Devosia ginsengisoli</name>
    <dbReference type="NCBI Taxonomy" id="400770"/>
    <lineage>
        <taxon>Bacteria</taxon>
        <taxon>Pseudomonadati</taxon>
        <taxon>Pseudomonadota</taxon>
        <taxon>Alphaproteobacteria</taxon>
        <taxon>Hyphomicrobiales</taxon>
        <taxon>Devosiaceae</taxon>
        <taxon>Devosia</taxon>
    </lineage>
</organism>
<evidence type="ECO:0000256" key="1">
    <source>
        <dbReference type="ARBA" id="ARBA00022729"/>
    </source>
</evidence>
<dbReference type="AlphaFoldDB" id="A0A5B8LXW0"/>
<evidence type="ECO:0000313" key="5">
    <source>
        <dbReference type="Proteomes" id="UP000315364"/>
    </source>
</evidence>
<gene>
    <name evidence="4" type="ORF">FPZ08_18925</name>
</gene>
<dbReference type="SUPFAM" id="SSF56925">
    <property type="entry name" value="OMPA-like"/>
    <property type="match status" value="1"/>
</dbReference>
<feature type="chain" id="PRO_5022893551" evidence="2">
    <location>
        <begin position="28"/>
        <end position="249"/>
    </location>
</feature>
<keyword evidence="5" id="KW-1185">Reference proteome</keyword>
<evidence type="ECO:0000313" key="4">
    <source>
        <dbReference type="EMBL" id="QDZ12639.1"/>
    </source>
</evidence>
<evidence type="ECO:0000259" key="3">
    <source>
        <dbReference type="Pfam" id="PF13505"/>
    </source>
</evidence>
<keyword evidence="1 2" id="KW-0732">Signal</keyword>
<feature type="signal peptide" evidence="2">
    <location>
        <begin position="1"/>
        <end position="27"/>
    </location>
</feature>